<dbReference type="PROSITE" id="PS01179">
    <property type="entry name" value="PID"/>
    <property type="match status" value="1"/>
</dbReference>
<feature type="non-terminal residue" evidence="4">
    <location>
        <position position="152"/>
    </location>
</feature>
<keyword evidence="2" id="KW-0040">ANK repeat</keyword>
<dbReference type="Proteomes" id="UP000236370">
    <property type="component" value="Unassembled WGS sequence"/>
</dbReference>
<proteinExistence type="predicted"/>
<dbReference type="AlphaFoldDB" id="A0A2J8N0G1"/>
<protein>
    <submittedName>
        <fullName evidence="4">ANKS1B isoform 31</fullName>
    </submittedName>
</protein>
<evidence type="ECO:0000256" key="2">
    <source>
        <dbReference type="ARBA" id="ARBA00023043"/>
    </source>
</evidence>
<evidence type="ECO:0000259" key="3">
    <source>
        <dbReference type="PROSITE" id="PS01179"/>
    </source>
</evidence>
<comment type="caution">
    <text evidence="4">The sequence shown here is derived from an EMBL/GenBank/DDBJ whole genome shotgun (WGS) entry which is preliminary data.</text>
</comment>
<gene>
    <name evidence="4" type="ORF">CK820_G0016143</name>
</gene>
<dbReference type="Gene3D" id="2.30.29.30">
    <property type="entry name" value="Pleckstrin-homology domain (PH domain)/Phosphotyrosine-binding domain (PTB)"/>
    <property type="match status" value="1"/>
</dbReference>
<accession>A0A2J8N0G1</accession>
<dbReference type="PANTHER" id="PTHR24174:SF3">
    <property type="entry name" value="ANKYRIN REPEAT AND STERILE ALPHA MOTIF DOMAIN-CONTAINING PROTEIN 1B"/>
    <property type="match status" value="1"/>
</dbReference>
<dbReference type="InterPro" id="IPR033635">
    <property type="entry name" value="ANKS1/Caskin"/>
</dbReference>
<keyword evidence="1" id="KW-0677">Repeat</keyword>
<organism evidence="4 5">
    <name type="scientific">Pan troglodytes</name>
    <name type="common">Chimpanzee</name>
    <dbReference type="NCBI Taxonomy" id="9598"/>
    <lineage>
        <taxon>Eukaryota</taxon>
        <taxon>Metazoa</taxon>
        <taxon>Chordata</taxon>
        <taxon>Craniata</taxon>
        <taxon>Vertebrata</taxon>
        <taxon>Euteleostomi</taxon>
        <taxon>Mammalia</taxon>
        <taxon>Eutheria</taxon>
        <taxon>Euarchontoglires</taxon>
        <taxon>Primates</taxon>
        <taxon>Haplorrhini</taxon>
        <taxon>Catarrhini</taxon>
        <taxon>Hominidae</taxon>
        <taxon>Pan</taxon>
    </lineage>
</organism>
<evidence type="ECO:0000313" key="5">
    <source>
        <dbReference type="Proteomes" id="UP000236370"/>
    </source>
</evidence>
<dbReference type="SUPFAM" id="SSF50729">
    <property type="entry name" value="PH domain-like"/>
    <property type="match status" value="1"/>
</dbReference>
<dbReference type="PANTHER" id="PTHR24174">
    <property type="entry name" value="ANKYRIN REPEAT AND STERILE ALPHA MOTIF DOMAIN-CONTAINING PROTEIN 1"/>
    <property type="match status" value="1"/>
</dbReference>
<dbReference type="InterPro" id="IPR006020">
    <property type="entry name" value="PTB/PI_dom"/>
</dbReference>
<evidence type="ECO:0000256" key="1">
    <source>
        <dbReference type="ARBA" id="ARBA00022737"/>
    </source>
</evidence>
<feature type="domain" description="PID" evidence="3">
    <location>
        <begin position="89"/>
        <end position="152"/>
    </location>
</feature>
<evidence type="ECO:0000313" key="4">
    <source>
        <dbReference type="EMBL" id="PNI65261.1"/>
    </source>
</evidence>
<dbReference type="InterPro" id="IPR011993">
    <property type="entry name" value="PH-like_dom_sf"/>
</dbReference>
<reference evidence="4 5" key="1">
    <citation type="submission" date="2017-12" db="EMBL/GenBank/DDBJ databases">
        <title>High-resolution comparative analysis of great ape genomes.</title>
        <authorList>
            <person name="Pollen A."/>
            <person name="Hastie A."/>
            <person name="Hormozdiari F."/>
            <person name="Dougherty M."/>
            <person name="Liu R."/>
            <person name="Chaisson M."/>
            <person name="Hoppe E."/>
            <person name="Hill C."/>
            <person name="Pang A."/>
            <person name="Hillier L."/>
            <person name="Baker C."/>
            <person name="Armstrong J."/>
            <person name="Shendure J."/>
            <person name="Paten B."/>
            <person name="Wilson R."/>
            <person name="Chao H."/>
            <person name="Schneider V."/>
            <person name="Ventura M."/>
            <person name="Kronenberg Z."/>
            <person name="Murali S."/>
            <person name="Gordon D."/>
            <person name="Cantsilieris S."/>
            <person name="Munson K."/>
            <person name="Nelson B."/>
            <person name="Raja A."/>
            <person name="Underwood J."/>
            <person name="Diekhans M."/>
            <person name="Fiddes I."/>
            <person name="Haussler D."/>
            <person name="Eichler E."/>
        </authorList>
    </citation>
    <scope>NUCLEOTIDE SEQUENCE [LARGE SCALE GENOMIC DNA]</scope>
    <source>
        <strain evidence="4">Yerkes chimp pedigree #C0471</strain>
    </source>
</reference>
<sequence>MQGDARRRRNENYFDDIPRSKLERQMAQSSVCEIWTNQNAGFPFSAIHQVHNTGDWGEPSITLRPPNEATASTPVQYWQHHPEKLIFQSCDYKAFYLGSMLIKELRGTESTQDACAKMRANCQKSTEQMKKVPTIILSVSYKGVKFIDATNK</sequence>
<dbReference type="EMBL" id="NBAG03000240">
    <property type="protein sequence ID" value="PNI65261.1"/>
    <property type="molecule type" value="Genomic_DNA"/>
</dbReference>
<name>A0A2J8N0G1_PANTR</name>